<proteinExistence type="predicted"/>
<reference evidence="1 2" key="1">
    <citation type="submission" date="2019-07" db="EMBL/GenBank/DDBJ databases">
        <authorList>
            <person name="Li J."/>
        </authorList>
    </citation>
    <scope>NUCLEOTIDE SEQUENCE [LARGE SCALE GENOMIC DNA]</scope>
    <source>
        <strain evidence="1 2">TKL69</strain>
    </source>
</reference>
<name>A0A516KIL2_9BACI</name>
<evidence type="ECO:0000313" key="1">
    <source>
        <dbReference type="EMBL" id="QDP41186.1"/>
    </source>
</evidence>
<dbReference type="EMBL" id="CP041666">
    <property type="protein sequence ID" value="QDP41186.1"/>
    <property type="molecule type" value="Genomic_DNA"/>
</dbReference>
<dbReference type="Proteomes" id="UP000315215">
    <property type="component" value="Chromosome"/>
</dbReference>
<dbReference type="KEGG" id="aqt:FN924_13910"/>
<accession>A0A516KIL2</accession>
<evidence type="ECO:0000313" key="2">
    <source>
        <dbReference type="Proteomes" id="UP000315215"/>
    </source>
</evidence>
<organism evidence="1 2">
    <name type="scientific">Radiobacillus deserti</name>
    <dbReference type="NCBI Taxonomy" id="2594883"/>
    <lineage>
        <taxon>Bacteria</taxon>
        <taxon>Bacillati</taxon>
        <taxon>Bacillota</taxon>
        <taxon>Bacilli</taxon>
        <taxon>Bacillales</taxon>
        <taxon>Bacillaceae</taxon>
        <taxon>Radiobacillus</taxon>
    </lineage>
</organism>
<protein>
    <submittedName>
        <fullName evidence="1">Uncharacterized protein</fullName>
    </submittedName>
</protein>
<dbReference type="AlphaFoldDB" id="A0A516KIL2"/>
<sequence>MTAYLYQARAGDGIKMKGLKRKNSFFNTPEEAVSEALALKENMDKRYKHGIQWDYKGKMAGTVKKFKFLRGYLEGDRETPPFYLQIIKVENKQDELQAIPPNKPKKVTQKDKTVMNRVLKVLQ</sequence>
<gene>
    <name evidence="1" type="ORF">FN924_13910</name>
</gene>
<dbReference type="RefSeq" id="WP_143895472.1">
    <property type="nucleotide sequence ID" value="NZ_CP041666.1"/>
</dbReference>
<keyword evidence="2" id="KW-1185">Reference proteome</keyword>
<dbReference type="OrthoDB" id="2872327at2"/>